<proteinExistence type="predicted"/>
<dbReference type="RefSeq" id="WP_073027652.1">
    <property type="nucleotide sequence ID" value="NZ_FQZS01000033.1"/>
</dbReference>
<organism evidence="18 19">
    <name type="scientific">Lutispora thermophila DSM 19022</name>
    <dbReference type="NCBI Taxonomy" id="1122184"/>
    <lineage>
        <taxon>Bacteria</taxon>
        <taxon>Bacillati</taxon>
        <taxon>Bacillota</taxon>
        <taxon>Clostridia</taxon>
        <taxon>Lutisporales</taxon>
        <taxon>Lutisporaceae</taxon>
        <taxon>Lutispora</taxon>
    </lineage>
</organism>
<feature type="modified residue" description="Phosphohistidine" evidence="14">
    <location>
        <position position="50"/>
    </location>
</feature>
<dbReference type="InterPro" id="IPR036061">
    <property type="entry name" value="CheW-like_dom_sf"/>
</dbReference>
<dbReference type="SMART" id="SM00073">
    <property type="entry name" value="HPT"/>
    <property type="match status" value="1"/>
</dbReference>
<dbReference type="PROSITE" id="PS50894">
    <property type="entry name" value="HPT"/>
    <property type="match status" value="1"/>
</dbReference>
<dbReference type="SMART" id="SM00260">
    <property type="entry name" value="CheW"/>
    <property type="match status" value="1"/>
</dbReference>
<dbReference type="InterPro" id="IPR004105">
    <property type="entry name" value="CheA-like_dim"/>
</dbReference>
<dbReference type="Pfam" id="PF01584">
    <property type="entry name" value="CheW"/>
    <property type="match status" value="1"/>
</dbReference>
<dbReference type="PRINTS" id="PR00344">
    <property type="entry name" value="BCTRLSENSOR"/>
</dbReference>
<dbReference type="GO" id="GO:0000155">
    <property type="term" value="F:phosphorelay sensor kinase activity"/>
    <property type="evidence" value="ECO:0007669"/>
    <property type="project" value="InterPro"/>
</dbReference>
<dbReference type="OrthoDB" id="9803176at2"/>
<evidence type="ECO:0000256" key="14">
    <source>
        <dbReference type="PROSITE-ProRule" id="PRU00110"/>
    </source>
</evidence>
<dbReference type="InterPro" id="IPR036890">
    <property type="entry name" value="HATPase_C_sf"/>
</dbReference>
<evidence type="ECO:0000256" key="6">
    <source>
        <dbReference type="ARBA" id="ARBA00022500"/>
    </source>
</evidence>
<dbReference type="STRING" id="1122184.SAMN02745176_03276"/>
<comment type="function">
    <text evidence="13">Involved in the transmission of sensory signals from the chemoreceptors to the flagellar motors. CheA is autophosphorylated; it can transfer its phosphate group to either CheB or CheY.</text>
</comment>
<evidence type="ECO:0000256" key="11">
    <source>
        <dbReference type="ARBA" id="ARBA00022840"/>
    </source>
</evidence>
<keyword evidence="19" id="KW-1185">Reference proteome</keyword>
<keyword evidence="8" id="KW-0808">Transferase</keyword>
<dbReference type="SUPFAM" id="SSF55874">
    <property type="entry name" value="ATPase domain of HSP90 chaperone/DNA topoisomerase II/histidine kinase"/>
    <property type="match status" value="1"/>
</dbReference>
<dbReference type="Pfam" id="PF01627">
    <property type="entry name" value="Hpt"/>
    <property type="match status" value="1"/>
</dbReference>
<dbReference type="SUPFAM" id="SSF55052">
    <property type="entry name" value="CheY-binding domain of CheA"/>
    <property type="match status" value="1"/>
</dbReference>
<evidence type="ECO:0000256" key="4">
    <source>
        <dbReference type="ARBA" id="ARBA00021495"/>
    </source>
</evidence>
<comment type="subcellular location">
    <subcellularLocation>
        <location evidence="2">Cytoplasm</location>
    </subcellularLocation>
</comment>
<dbReference type="AlphaFoldDB" id="A0A1M6IIJ2"/>
<dbReference type="InterPro" id="IPR010808">
    <property type="entry name" value="CheA_P2-bd"/>
</dbReference>
<dbReference type="InterPro" id="IPR051315">
    <property type="entry name" value="Bact_Chemotaxis_CheA"/>
</dbReference>
<dbReference type="GO" id="GO:0006935">
    <property type="term" value="P:chemotaxis"/>
    <property type="evidence" value="ECO:0007669"/>
    <property type="project" value="UniProtKB-KW"/>
</dbReference>
<dbReference type="InterPro" id="IPR002545">
    <property type="entry name" value="CheW-lke_dom"/>
</dbReference>
<evidence type="ECO:0000256" key="7">
    <source>
        <dbReference type="ARBA" id="ARBA00022553"/>
    </source>
</evidence>
<feature type="domain" description="HPt" evidence="17">
    <location>
        <begin position="3"/>
        <end position="107"/>
    </location>
</feature>
<evidence type="ECO:0000259" key="15">
    <source>
        <dbReference type="PROSITE" id="PS50109"/>
    </source>
</evidence>
<dbReference type="PANTHER" id="PTHR43395:SF10">
    <property type="entry name" value="CHEMOTAXIS PROTEIN CHEA"/>
    <property type="match status" value="1"/>
</dbReference>
<dbReference type="SUPFAM" id="SSF47384">
    <property type="entry name" value="Homodimeric domain of signal transducing histidine kinase"/>
    <property type="match status" value="1"/>
</dbReference>
<dbReference type="CDD" id="cd00088">
    <property type="entry name" value="HPT"/>
    <property type="match status" value="1"/>
</dbReference>
<dbReference type="EMBL" id="FQZS01000033">
    <property type="protein sequence ID" value="SHJ34300.1"/>
    <property type="molecule type" value="Genomic_DNA"/>
</dbReference>
<name>A0A1M6IIJ2_9FIRM</name>
<evidence type="ECO:0000259" key="16">
    <source>
        <dbReference type="PROSITE" id="PS50851"/>
    </source>
</evidence>
<dbReference type="Pfam" id="PF02518">
    <property type="entry name" value="HATPase_c"/>
    <property type="match status" value="1"/>
</dbReference>
<evidence type="ECO:0000256" key="9">
    <source>
        <dbReference type="ARBA" id="ARBA00022741"/>
    </source>
</evidence>
<comment type="catalytic activity">
    <reaction evidence="1">
        <text>ATP + protein L-histidine = ADP + protein N-phospho-L-histidine.</text>
        <dbReference type="EC" id="2.7.13.3"/>
    </reaction>
</comment>
<dbReference type="Gene3D" id="1.20.120.160">
    <property type="entry name" value="HPT domain"/>
    <property type="match status" value="1"/>
</dbReference>
<dbReference type="SUPFAM" id="SSF50341">
    <property type="entry name" value="CheW-like"/>
    <property type="match status" value="1"/>
</dbReference>
<evidence type="ECO:0000259" key="17">
    <source>
        <dbReference type="PROSITE" id="PS50894"/>
    </source>
</evidence>
<dbReference type="SUPFAM" id="SSF47226">
    <property type="entry name" value="Histidine-containing phosphotransfer domain, HPT domain"/>
    <property type="match status" value="1"/>
</dbReference>
<keyword evidence="7 14" id="KW-0597">Phosphoprotein</keyword>
<dbReference type="InterPro" id="IPR037006">
    <property type="entry name" value="CheA-like_homodim_sf"/>
</dbReference>
<accession>A0A1M6IIJ2</accession>
<dbReference type="Gene3D" id="3.30.70.1110">
    <property type="entry name" value="Histidine kinase CheA-like, P2 response regulator-binding domain"/>
    <property type="match status" value="1"/>
</dbReference>
<dbReference type="PROSITE" id="PS50109">
    <property type="entry name" value="HIS_KIN"/>
    <property type="match status" value="1"/>
</dbReference>
<sequence length="693" mass="78079">MESIYDNPEMIRAFIDELEEQLQLLEENILELECCGESPDVIQEIFRVAHTLKGSSSAMGFEKMKILTHEMENVLDKIRNHHLKATKPVINVLFQCLDHLRLLKEDFLTDRKDIKTDTSSVLHQLEKIMLGEYQKNENADSKDSEESVQQDKPTKFILDIEQQIQIEQAVHSGYNILVCEVRLEKESLMKSARAYLIMNHLNQIGTVVQVEPDILENGNDLLRDEIYYLLLSQQDGKTIESKVINELTEIESIRVYPFSWDMSKQQSLTAGFIKPEADNNANAKTADIERKVNQTVRVDVERLEKMMDLVGELVIERTRIAQVGSILHERYSSDNTIEELIGISNQVSRVTNELQEIVLKTRMLPIKQLFGRFPRLVRDLAEALNKEVKLIMEGEETELDKTIIEDISDPLIHIIRNAVDHGIESPEERIRLGKPPTGTLHISAYHQENNVILIVQDDGAGIDLDKVKESAVKKQIITAQEAASLTENEIISLIFYSGFSTSSTVNDISGRGVGMDIVKNHVDKLNGIIEVETKKGEGTKFIIKLPLTLAILTGLLVRINDEIYALPMSNVIEIVRKPVEEIETVKGQAITVIRDRILPLVWLHDYFKIPRKKKKKNNFIVVLGVAEKRLGLVVDELVGNQEIVVKPLGSYIGKVNTFSGATILGDGSVACILDVAGVAKMVGSIRASKADEE</sequence>
<dbReference type="SMART" id="SM01231">
    <property type="entry name" value="H-kinase_dim"/>
    <property type="match status" value="1"/>
</dbReference>
<evidence type="ECO:0000256" key="10">
    <source>
        <dbReference type="ARBA" id="ARBA00022777"/>
    </source>
</evidence>
<dbReference type="Gene3D" id="1.10.287.560">
    <property type="entry name" value="Histidine kinase CheA-like, homodimeric domain"/>
    <property type="match status" value="1"/>
</dbReference>
<dbReference type="Pfam" id="PF02895">
    <property type="entry name" value="H-kinase_dim"/>
    <property type="match status" value="1"/>
</dbReference>
<gene>
    <name evidence="18" type="ORF">SAMN02745176_03276</name>
</gene>
<reference evidence="18 19" key="1">
    <citation type="submission" date="2016-11" db="EMBL/GenBank/DDBJ databases">
        <authorList>
            <person name="Jaros S."/>
            <person name="Januszkiewicz K."/>
            <person name="Wedrychowicz H."/>
        </authorList>
    </citation>
    <scope>NUCLEOTIDE SEQUENCE [LARGE SCALE GENOMIC DNA]</scope>
    <source>
        <strain evidence="18 19">DSM 19022</strain>
    </source>
</reference>
<evidence type="ECO:0000256" key="13">
    <source>
        <dbReference type="ARBA" id="ARBA00035100"/>
    </source>
</evidence>
<dbReference type="Pfam" id="PF07194">
    <property type="entry name" value="P2"/>
    <property type="match status" value="1"/>
</dbReference>
<dbReference type="InterPro" id="IPR036097">
    <property type="entry name" value="HisK_dim/P_sf"/>
</dbReference>
<keyword evidence="12" id="KW-0902">Two-component regulatory system</keyword>
<dbReference type="InterPro" id="IPR003594">
    <property type="entry name" value="HATPase_dom"/>
</dbReference>
<evidence type="ECO:0000313" key="19">
    <source>
        <dbReference type="Proteomes" id="UP000184442"/>
    </source>
</evidence>
<dbReference type="CDD" id="cd00731">
    <property type="entry name" value="CheA_reg"/>
    <property type="match status" value="1"/>
</dbReference>
<dbReference type="PANTHER" id="PTHR43395">
    <property type="entry name" value="SENSOR HISTIDINE KINASE CHEA"/>
    <property type="match status" value="1"/>
</dbReference>
<dbReference type="InterPro" id="IPR036641">
    <property type="entry name" value="HPT_dom_sf"/>
</dbReference>
<dbReference type="EC" id="2.7.13.3" evidence="3"/>
<keyword evidence="5" id="KW-0963">Cytoplasm</keyword>
<dbReference type="InterPro" id="IPR037052">
    <property type="entry name" value="CheA-like_P2_sf"/>
</dbReference>
<dbReference type="CDD" id="cd16916">
    <property type="entry name" value="HATPase_CheA-like"/>
    <property type="match status" value="1"/>
</dbReference>
<protein>
    <recommendedName>
        <fullName evidence="4">Chemotaxis protein CheA</fullName>
        <ecNumber evidence="3">2.7.13.3</ecNumber>
    </recommendedName>
</protein>
<dbReference type="GO" id="GO:0005524">
    <property type="term" value="F:ATP binding"/>
    <property type="evidence" value="ECO:0007669"/>
    <property type="project" value="UniProtKB-KW"/>
</dbReference>
<keyword evidence="11" id="KW-0067">ATP-binding</keyword>
<evidence type="ECO:0000256" key="2">
    <source>
        <dbReference type="ARBA" id="ARBA00004496"/>
    </source>
</evidence>
<dbReference type="GO" id="GO:0005737">
    <property type="term" value="C:cytoplasm"/>
    <property type="evidence" value="ECO:0007669"/>
    <property type="project" value="UniProtKB-SubCell"/>
</dbReference>
<keyword evidence="10 18" id="KW-0418">Kinase</keyword>
<dbReference type="FunFam" id="3.30.565.10:FF:000016">
    <property type="entry name" value="Chemotaxis protein CheA, putative"/>
    <property type="match status" value="1"/>
</dbReference>
<evidence type="ECO:0000313" key="18">
    <source>
        <dbReference type="EMBL" id="SHJ34300.1"/>
    </source>
</evidence>
<dbReference type="InterPro" id="IPR005467">
    <property type="entry name" value="His_kinase_dom"/>
</dbReference>
<dbReference type="Proteomes" id="UP000184442">
    <property type="component" value="Unassembled WGS sequence"/>
</dbReference>
<dbReference type="InterPro" id="IPR035891">
    <property type="entry name" value="CheY-binding_CheA"/>
</dbReference>
<dbReference type="Gene3D" id="3.30.565.10">
    <property type="entry name" value="Histidine kinase-like ATPase, C-terminal domain"/>
    <property type="match status" value="1"/>
</dbReference>
<evidence type="ECO:0000256" key="5">
    <source>
        <dbReference type="ARBA" id="ARBA00022490"/>
    </source>
</evidence>
<dbReference type="InterPro" id="IPR004358">
    <property type="entry name" value="Sig_transdc_His_kin-like_C"/>
</dbReference>
<feature type="domain" description="CheW-like" evidence="16">
    <location>
        <begin position="551"/>
        <end position="684"/>
    </location>
</feature>
<keyword evidence="9" id="KW-0547">Nucleotide-binding</keyword>
<dbReference type="InterPro" id="IPR008207">
    <property type="entry name" value="Sig_transdc_His_kin_Hpt_dom"/>
</dbReference>
<evidence type="ECO:0000256" key="1">
    <source>
        <dbReference type="ARBA" id="ARBA00000085"/>
    </source>
</evidence>
<keyword evidence="6" id="KW-0145">Chemotaxis</keyword>
<dbReference type="Gene3D" id="2.30.30.40">
    <property type="entry name" value="SH3 Domains"/>
    <property type="match status" value="1"/>
</dbReference>
<evidence type="ECO:0000256" key="12">
    <source>
        <dbReference type="ARBA" id="ARBA00023012"/>
    </source>
</evidence>
<dbReference type="PROSITE" id="PS50851">
    <property type="entry name" value="CHEW"/>
    <property type="match status" value="1"/>
</dbReference>
<dbReference type="SMART" id="SM00387">
    <property type="entry name" value="HATPase_c"/>
    <property type="match status" value="1"/>
</dbReference>
<evidence type="ECO:0000256" key="3">
    <source>
        <dbReference type="ARBA" id="ARBA00012438"/>
    </source>
</evidence>
<evidence type="ECO:0000256" key="8">
    <source>
        <dbReference type="ARBA" id="ARBA00022679"/>
    </source>
</evidence>
<feature type="domain" description="Histidine kinase" evidence="15">
    <location>
        <begin position="308"/>
        <end position="549"/>
    </location>
</feature>